<evidence type="ECO:0000256" key="2">
    <source>
        <dbReference type="ARBA" id="ARBA00023235"/>
    </source>
</evidence>
<accession>A0A1F6MAH3</accession>
<gene>
    <name evidence="4" type="ORF">A2754_01905</name>
</gene>
<dbReference type="GO" id="GO:0004476">
    <property type="term" value="F:mannose-6-phosphate isomerase activity"/>
    <property type="evidence" value="ECO:0007669"/>
    <property type="project" value="InterPro"/>
</dbReference>
<dbReference type="InterPro" id="IPR001347">
    <property type="entry name" value="SIS_dom"/>
</dbReference>
<dbReference type="Pfam" id="PF10432">
    <property type="entry name" value="bact-PGI_C"/>
    <property type="match status" value="1"/>
</dbReference>
<dbReference type="SUPFAM" id="SSF53697">
    <property type="entry name" value="SIS domain"/>
    <property type="match status" value="1"/>
</dbReference>
<dbReference type="Pfam" id="PF01380">
    <property type="entry name" value="SIS"/>
    <property type="match status" value="1"/>
</dbReference>
<name>A0A1F6MAH3_9BACT</name>
<feature type="domain" description="SIS" evidence="3">
    <location>
        <begin position="43"/>
        <end position="195"/>
    </location>
</feature>
<organism evidence="4 5">
    <name type="scientific">Candidatus Magasanikbacteria bacterium RIFCSPHIGHO2_01_FULL_47_8</name>
    <dbReference type="NCBI Taxonomy" id="1798673"/>
    <lineage>
        <taxon>Bacteria</taxon>
        <taxon>Candidatus Magasanikiibacteriota</taxon>
    </lineage>
</organism>
<dbReference type="Gene3D" id="3.40.50.10490">
    <property type="entry name" value="Glucose-6-phosphate isomerase like protein, domain 1"/>
    <property type="match status" value="2"/>
</dbReference>
<evidence type="ECO:0000313" key="4">
    <source>
        <dbReference type="EMBL" id="OGH68625.1"/>
    </source>
</evidence>
<keyword evidence="2" id="KW-0413">Isomerase</keyword>
<protein>
    <recommendedName>
        <fullName evidence="3">SIS domain-containing protein</fullName>
    </recommendedName>
</protein>
<proteinExistence type="inferred from homology"/>
<dbReference type="GO" id="GO:0097367">
    <property type="term" value="F:carbohydrate derivative binding"/>
    <property type="evidence" value="ECO:0007669"/>
    <property type="project" value="InterPro"/>
</dbReference>
<evidence type="ECO:0000259" key="3">
    <source>
        <dbReference type="PROSITE" id="PS51464"/>
    </source>
</evidence>
<reference evidence="4 5" key="1">
    <citation type="journal article" date="2016" name="Nat. Commun.">
        <title>Thousands of microbial genomes shed light on interconnected biogeochemical processes in an aquifer system.</title>
        <authorList>
            <person name="Anantharaman K."/>
            <person name="Brown C.T."/>
            <person name="Hug L.A."/>
            <person name="Sharon I."/>
            <person name="Castelle C.J."/>
            <person name="Probst A.J."/>
            <person name="Thomas B.C."/>
            <person name="Singh A."/>
            <person name="Wilkins M.J."/>
            <person name="Karaoz U."/>
            <person name="Brodie E.L."/>
            <person name="Williams K.H."/>
            <person name="Hubbard S.S."/>
            <person name="Banfield J.F."/>
        </authorList>
    </citation>
    <scope>NUCLEOTIDE SEQUENCE [LARGE SCALE GENOMIC DNA]</scope>
</reference>
<dbReference type="InterPro" id="IPR046348">
    <property type="entry name" value="SIS_dom_sf"/>
</dbReference>
<sequence>MSNNILDNLAEIKKLDSQNMLGSLQSLGKQIEQINKQAADLKVPASYKKVQNIVVLGMGGSTLGADVIRSVFFNELKVPVIIVNVYHVPNFVDKNSLVIVSSYSGSTEEPIAAMDEAEKRKAKLMIISSGGTLAKLAKSKKIPALIFTTENNPCGSPRMGLGYSIAGQRALLVKAGLLTLPTSAAKEAMETIDAYGHMFGVSNPTNNNPAKQLAVSTQEKSVWYAGSEHLSGNVHIGANQMNENAKRFAGFFLVPELNHHLMEGMMKPESNKKDLLFILIESSFYDKRIQKRFEITKGILDKSGIQHASYVCQGKTKLLQTIEVLLLTSYVSYYSALLAGIDPTAIPFVDFFKEQLKK</sequence>
<dbReference type="PROSITE" id="PS51464">
    <property type="entry name" value="SIS"/>
    <property type="match status" value="1"/>
</dbReference>
<comment type="caution">
    <text evidence="4">The sequence shown here is derived from an EMBL/GenBank/DDBJ whole genome shotgun (WGS) entry which is preliminary data.</text>
</comment>
<evidence type="ECO:0000256" key="1">
    <source>
        <dbReference type="ARBA" id="ARBA00010523"/>
    </source>
</evidence>
<dbReference type="AlphaFoldDB" id="A0A1F6MAH3"/>
<evidence type="ECO:0000313" key="5">
    <source>
        <dbReference type="Proteomes" id="UP000177953"/>
    </source>
</evidence>
<dbReference type="GO" id="GO:1901135">
    <property type="term" value="P:carbohydrate derivative metabolic process"/>
    <property type="evidence" value="ECO:0007669"/>
    <property type="project" value="InterPro"/>
</dbReference>
<dbReference type="GO" id="GO:0005975">
    <property type="term" value="P:carbohydrate metabolic process"/>
    <property type="evidence" value="ECO:0007669"/>
    <property type="project" value="InterPro"/>
</dbReference>
<dbReference type="EMBL" id="MFPU01000086">
    <property type="protein sequence ID" value="OGH68625.1"/>
    <property type="molecule type" value="Genomic_DNA"/>
</dbReference>
<comment type="similarity">
    <text evidence="1">Belongs to the PGI/PMI family.</text>
</comment>
<dbReference type="GO" id="GO:0004347">
    <property type="term" value="F:glucose-6-phosphate isomerase activity"/>
    <property type="evidence" value="ECO:0007669"/>
    <property type="project" value="InterPro"/>
</dbReference>
<dbReference type="Proteomes" id="UP000177953">
    <property type="component" value="Unassembled WGS sequence"/>
</dbReference>
<dbReference type="InterPro" id="IPR019490">
    <property type="entry name" value="Glu6P/Mann6P_isomerase_C"/>
</dbReference>